<evidence type="ECO:0000256" key="5">
    <source>
        <dbReference type="SAM" id="Phobius"/>
    </source>
</evidence>
<dbReference type="PANTHER" id="PTHR24002:SF3">
    <property type="entry name" value="SOLUTE CARRIER FAMILY 22 MEMBER 18"/>
    <property type="match status" value="1"/>
</dbReference>
<comment type="caution">
    <text evidence="7">The sequence shown here is derived from an EMBL/GenBank/DDBJ whole genome shotgun (WGS) entry which is preliminary data.</text>
</comment>
<name>A0AA35QZL7_GEOBA</name>
<evidence type="ECO:0000256" key="3">
    <source>
        <dbReference type="ARBA" id="ARBA00022989"/>
    </source>
</evidence>
<evidence type="ECO:0000313" key="7">
    <source>
        <dbReference type="EMBL" id="CAI7998455.1"/>
    </source>
</evidence>
<dbReference type="PANTHER" id="PTHR24002">
    <property type="entry name" value="SOLUTE CARRIER FAMILY 22 MEMBER 18"/>
    <property type="match status" value="1"/>
</dbReference>
<dbReference type="GO" id="GO:0022857">
    <property type="term" value="F:transmembrane transporter activity"/>
    <property type="evidence" value="ECO:0007669"/>
    <property type="project" value="InterPro"/>
</dbReference>
<feature type="transmembrane region" description="Helical" evidence="5">
    <location>
        <begin position="89"/>
        <end position="110"/>
    </location>
</feature>
<sequence>METVFAVAMLLGGPLFGRFGDIFGARAALLLAFLSCLFTYLILSFATGLPALFFSRIFAFMMHAMHGAQMVMTDVSGAKDRADALGKLGVAYGVGMVVGPPVGGYVTVYFSEQSAAGVAAALCVVSMAIVVMFVPQSTKDPSHLSSSRDPYNSGGVVNVKAILSLLSIPAVAYVIGLKTVMGVPAGVFQAMFTVVNIERLELTPETNGQLLSYIGFVTMVCSLKLSANTLANLQ</sequence>
<feature type="domain" description="Major facilitator superfamily (MFS) profile" evidence="6">
    <location>
        <begin position="1"/>
        <end position="234"/>
    </location>
</feature>
<gene>
    <name evidence="7" type="ORF">GBAR_LOCUS2445</name>
</gene>
<dbReference type="InterPro" id="IPR036259">
    <property type="entry name" value="MFS_trans_sf"/>
</dbReference>
<keyword evidence="4 5" id="KW-0472">Membrane</keyword>
<dbReference type="EMBL" id="CASHTH010000349">
    <property type="protein sequence ID" value="CAI7998455.1"/>
    <property type="molecule type" value="Genomic_DNA"/>
</dbReference>
<dbReference type="PROSITE" id="PS50850">
    <property type="entry name" value="MFS"/>
    <property type="match status" value="1"/>
</dbReference>
<dbReference type="GO" id="GO:0016020">
    <property type="term" value="C:membrane"/>
    <property type="evidence" value="ECO:0007669"/>
    <property type="project" value="UniProtKB-SubCell"/>
</dbReference>
<accession>A0AA35QZL7</accession>
<feature type="transmembrane region" description="Helical" evidence="5">
    <location>
        <begin position="155"/>
        <end position="175"/>
    </location>
</feature>
<dbReference type="Gene3D" id="1.20.1250.20">
    <property type="entry name" value="MFS general substrate transporter like domains"/>
    <property type="match status" value="1"/>
</dbReference>
<dbReference type="AlphaFoldDB" id="A0AA35QZL7"/>
<dbReference type="PRINTS" id="PR01035">
    <property type="entry name" value="TCRTETA"/>
</dbReference>
<dbReference type="GO" id="GO:0005635">
    <property type="term" value="C:nuclear envelope"/>
    <property type="evidence" value="ECO:0007669"/>
    <property type="project" value="TreeGrafter"/>
</dbReference>
<dbReference type="InterPro" id="IPR020846">
    <property type="entry name" value="MFS_dom"/>
</dbReference>
<proteinExistence type="predicted"/>
<dbReference type="SUPFAM" id="SSF103473">
    <property type="entry name" value="MFS general substrate transporter"/>
    <property type="match status" value="1"/>
</dbReference>
<evidence type="ECO:0000313" key="8">
    <source>
        <dbReference type="Proteomes" id="UP001174909"/>
    </source>
</evidence>
<comment type="subcellular location">
    <subcellularLocation>
        <location evidence="1">Membrane</location>
        <topology evidence="1">Multi-pass membrane protein</topology>
    </subcellularLocation>
</comment>
<organism evidence="7 8">
    <name type="scientific">Geodia barretti</name>
    <name type="common">Barrett's horny sponge</name>
    <dbReference type="NCBI Taxonomy" id="519541"/>
    <lineage>
        <taxon>Eukaryota</taxon>
        <taxon>Metazoa</taxon>
        <taxon>Porifera</taxon>
        <taxon>Demospongiae</taxon>
        <taxon>Heteroscleromorpha</taxon>
        <taxon>Tetractinellida</taxon>
        <taxon>Astrophorina</taxon>
        <taxon>Geodiidae</taxon>
        <taxon>Geodia</taxon>
    </lineage>
</organism>
<reference evidence="7" key="1">
    <citation type="submission" date="2023-03" db="EMBL/GenBank/DDBJ databases">
        <authorList>
            <person name="Steffen K."/>
            <person name="Cardenas P."/>
        </authorList>
    </citation>
    <scope>NUCLEOTIDE SEQUENCE</scope>
</reference>
<evidence type="ECO:0000256" key="4">
    <source>
        <dbReference type="ARBA" id="ARBA00023136"/>
    </source>
</evidence>
<feature type="transmembrane region" description="Helical" evidence="5">
    <location>
        <begin position="116"/>
        <end position="134"/>
    </location>
</feature>
<evidence type="ECO:0000256" key="2">
    <source>
        <dbReference type="ARBA" id="ARBA00022692"/>
    </source>
</evidence>
<keyword evidence="8" id="KW-1185">Reference proteome</keyword>
<feature type="transmembrane region" description="Helical" evidence="5">
    <location>
        <begin position="27"/>
        <end position="54"/>
    </location>
</feature>
<dbReference type="Pfam" id="PF07690">
    <property type="entry name" value="MFS_1"/>
    <property type="match status" value="1"/>
</dbReference>
<protein>
    <submittedName>
        <fullName evidence="7">Solute carrier family 22 member 18</fullName>
    </submittedName>
</protein>
<keyword evidence="2 5" id="KW-0812">Transmembrane</keyword>
<keyword evidence="3 5" id="KW-1133">Transmembrane helix</keyword>
<dbReference type="Proteomes" id="UP001174909">
    <property type="component" value="Unassembled WGS sequence"/>
</dbReference>
<evidence type="ECO:0000259" key="6">
    <source>
        <dbReference type="PROSITE" id="PS50850"/>
    </source>
</evidence>
<dbReference type="InterPro" id="IPR011701">
    <property type="entry name" value="MFS"/>
</dbReference>
<evidence type="ECO:0000256" key="1">
    <source>
        <dbReference type="ARBA" id="ARBA00004141"/>
    </source>
</evidence>
<dbReference type="InterPro" id="IPR001958">
    <property type="entry name" value="Tet-R_TetA/multi-R_MdtG-like"/>
</dbReference>